<evidence type="ECO:0000256" key="8">
    <source>
        <dbReference type="ARBA" id="ARBA00023270"/>
    </source>
</evidence>
<dbReference type="Gene3D" id="3.60.90.10">
    <property type="entry name" value="S-adenosylmethionine decarboxylase"/>
    <property type="match status" value="1"/>
</dbReference>
<name>A0A1G1VBU4_9BACT</name>
<evidence type="ECO:0000256" key="7">
    <source>
        <dbReference type="ARBA" id="ARBA00023239"/>
    </source>
</evidence>
<comment type="cofactor">
    <cofactor evidence="1">
        <name>pyruvate</name>
        <dbReference type="ChEBI" id="CHEBI:15361"/>
    </cofactor>
</comment>
<keyword evidence="6" id="KW-0865">Zymogen</keyword>
<dbReference type="PANTHER" id="PTHR33866">
    <property type="entry name" value="S-ADENOSYLMETHIONINE DECARBOXYLASE PROENZYME"/>
    <property type="match status" value="1"/>
</dbReference>
<sequence>MTSTLIINQFAALIKLDKNFPENLSRLKEKGDAIIEKLGLTVVGQNHFEFTPQGITLAYILSQSHLVLHTWPELNVLHVDLMTCVPLEKDKVEGILRQVFVEEKIVEFNFKEV</sequence>
<keyword evidence="5" id="KW-0620">Polyamine biosynthesis</keyword>
<dbReference type="InterPro" id="IPR016067">
    <property type="entry name" value="S-AdoMet_deCO2ase_core"/>
</dbReference>
<dbReference type="EMBL" id="MHCC01000025">
    <property type="protein sequence ID" value="OGY12722.1"/>
    <property type="molecule type" value="Genomic_DNA"/>
</dbReference>
<dbReference type="GO" id="GO:0005829">
    <property type="term" value="C:cytosol"/>
    <property type="evidence" value="ECO:0007669"/>
    <property type="project" value="TreeGrafter"/>
</dbReference>
<keyword evidence="3" id="KW-0068">Autocatalytic cleavage</keyword>
<dbReference type="PANTHER" id="PTHR33866:SF2">
    <property type="entry name" value="S-ADENOSYLMETHIONINE DECARBOXYLASE PROENZYME"/>
    <property type="match status" value="1"/>
</dbReference>
<evidence type="ECO:0008006" key="12">
    <source>
        <dbReference type="Google" id="ProtNLM"/>
    </source>
</evidence>
<evidence type="ECO:0000256" key="5">
    <source>
        <dbReference type="ARBA" id="ARBA00023115"/>
    </source>
</evidence>
<keyword evidence="2" id="KW-0210">Decarboxylase</keyword>
<gene>
    <name evidence="10" type="ORF">A3A77_00335</name>
</gene>
<organism evidence="10 11">
    <name type="scientific">Candidatus Blackburnbacteria bacterium RIFCSPLOWO2_01_FULL_40_20</name>
    <dbReference type="NCBI Taxonomy" id="1797519"/>
    <lineage>
        <taxon>Bacteria</taxon>
        <taxon>Candidatus Blackburniibacteriota</taxon>
    </lineage>
</organism>
<evidence type="ECO:0000256" key="1">
    <source>
        <dbReference type="ARBA" id="ARBA00001928"/>
    </source>
</evidence>
<keyword evidence="7" id="KW-0456">Lyase</keyword>
<evidence type="ECO:0000313" key="10">
    <source>
        <dbReference type="EMBL" id="OGY12722.1"/>
    </source>
</evidence>
<reference evidence="10 11" key="1">
    <citation type="journal article" date="2016" name="Nat. Commun.">
        <title>Thousands of microbial genomes shed light on interconnected biogeochemical processes in an aquifer system.</title>
        <authorList>
            <person name="Anantharaman K."/>
            <person name="Brown C.T."/>
            <person name="Hug L.A."/>
            <person name="Sharon I."/>
            <person name="Castelle C.J."/>
            <person name="Probst A.J."/>
            <person name="Thomas B.C."/>
            <person name="Singh A."/>
            <person name="Wilkins M.J."/>
            <person name="Karaoz U."/>
            <person name="Brodie E.L."/>
            <person name="Williams K.H."/>
            <person name="Hubbard S.S."/>
            <person name="Banfield J.F."/>
        </authorList>
    </citation>
    <scope>NUCLEOTIDE SEQUENCE [LARGE SCALE GENOMIC DNA]</scope>
</reference>
<dbReference type="GO" id="GO:0008295">
    <property type="term" value="P:spermidine biosynthetic process"/>
    <property type="evidence" value="ECO:0007669"/>
    <property type="project" value="UniProtKB-KW"/>
</dbReference>
<evidence type="ECO:0000256" key="3">
    <source>
        <dbReference type="ARBA" id="ARBA00022813"/>
    </source>
</evidence>
<dbReference type="Proteomes" id="UP000178659">
    <property type="component" value="Unassembled WGS sequence"/>
</dbReference>
<evidence type="ECO:0000256" key="4">
    <source>
        <dbReference type="ARBA" id="ARBA00023066"/>
    </source>
</evidence>
<evidence type="ECO:0000256" key="2">
    <source>
        <dbReference type="ARBA" id="ARBA00022793"/>
    </source>
</evidence>
<dbReference type="Pfam" id="PF02675">
    <property type="entry name" value="AdoMet_dc"/>
    <property type="match status" value="1"/>
</dbReference>
<keyword evidence="8" id="KW-0704">Schiff base</keyword>
<evidence type="ECO:0000256" key="9">
    <source>
        <dbReference type="ARBA" id="ARBA00023317"/>
    </source>
</evidence>
<evidence type="ECO:0000256" key="6">
    <source>
        <dbReference type="ARBA" id="ARBA00023145"/>
    </source>
</evidence>
<protein>
    <recommendedName>
        <fullName evidence="12">S-adenosylmethionine decarboxylase proenzyme</fullName>
    </recommendedName>
</protein>
<comment type="caution">
    <text evidence="10">The sequence shown here is derived from an EMBL/GenBank/DDBJ whole genome shotgun (WGS) entry which is preliminary data.</text>
</comment>
<keyword evidence="4" id="KW-0745">Spermidine biosynthesis</keyword>
<dbReference type="GO" id="GO:0004014">
    <property type="term" value="F:adenosylmethionine decarboxylase activity"/>
    <property type="evidence" value="ECO:0007669"/>
    <property type="project" value="InterPro"/>
</dbReference>
<evidence type="ECO:0000313" key="11">
    <source>
        <dbReference type="Proteomes" id="UP000178659"/>
    </source>
</evidence>
<dbReference type="InterPro" id="IPR003826">
    <property type="entry name" value="AdoMetDC_fam_prok"/>
</dbReference>
<accession>A0A1G1VBU4</accession>
<dbReference type="SUPFAM" id="SSF56276">
    <property type="entry name" value="S-adenosylmethionine decarboxylase"/>
    <property type="match status" value="1"/>
</dbReference>
<keyword evidence="9" id="KW-0670">Pyruvate</keyword>
<dbReference type="AlphaFoldDB" id="A0A1G1VBU4"/>
<proteinExistence type="predicted"/>